<keyword evidence="2" id="KW-1133">Transmembrane helix</keyword>
<name>A0A6N8GRT8_9MICC</name>
<comment type="caution">
    <text evidence="3">The sequence shown here is derived from an EMBL/GenBank/DDBJ whole genome shotgun (WGS) entry which is preliminary data.</text>
</comment>
<protein>
    <submittedName>
        <fullName evidence="3">Uncharacterized protein</fullName>
    </submittedName>
</protein>
<accession>A0A6N8GRT8</accession>
<reference evidence="3 4" key="1">
    <citation type="submission" date="2019-12" db="EMBL/GenBank/DDBJ databases">
        <authorList>
            <person name="Shi Y."/>
        </authorList>
    </citation>
    <scope>NUCLEOTIDE SEQUENCE [LARGE SCALE GENOMIC DNA]</scope>
    <source>
        <strain evidence="3 4">JCM 17929</strain>
    </source>
</reference>
<evidence type="ECO:0000313" key="4">
    <source>
        <dbReference type="Proteomes" id="UP000436989"/>
    </source>
</evidence>
<evidence type="ECO:0000256" key="2">
    <source>
        <dbReference type="SAM" id="Phobius"/>
    </source>
</evidence>
<gene>
    <name evidence="3" type="ORF">GMA12_17470</name>
</gene>
<keyword evidence="2" id="KW-0472">Membrane</keyword>
<evidence type="ECO:0000256" key="1">
    <source>
        <dbReference type="SAM" id="MobiDB-lite"/>
    </source>
</evidence>
<feature type="transmembrane region" description="Helical" evidence="2">
    <location>
        <begin position="39"/>
        <end position="72"/>
    </location>
</feature>
<sequence>MHVKHRRLETEGDPDPLPAPYDYQTQAQAGLFMGWAFGIITWAATVAWLAFVGVGAALTFWPILGTTILWAGRMEMAHARVMDARRGHPPASVHHD</sequence>
<keyword evidence="2" id="KW-0812">Transmembrane</keyword>
<dbReference type="Proteomes" id="UP000436989">
    <property type="component" value="Unassembled WGS sequence"/>
</dbReference>
<dbReference type="AlphaFoldDB" id="A0A6N8GRT8"/>
<organism evidence="3 4">
    <name type="scientific">Kocuria sediminis</name>
    <dbReference type="NCBI Taxonomy" id="1038857"/>
    <lineage>
        <taxon>Bacteria</taxon>
        <taxon>Bacillati</taxon>
        <taxon>Actinomycetota</taxon>
        <taxon>Actinomycetes</taxon>
        <taxon>Micrococcales</taxon>
        <taxon>Micrococcaceae</taxon>
        <taxon>Kocuria</taxon>
    </lineage>
</organism>
<dbReference type="EMBL" id="WOGU01000024">
    <property type="protein sequence ID" value="MUN64907.1"/>
    <property type="molecule type" value="Genomic_DNA"/>
</dbReference>
<keyword evidence="4" id="KW-1185">Reference proteome</keyword>
<proteinExistence type="predicted"/>
<evidence type="ECO:0000313" key="3">
    <source>
        <dbReference type="EMBL" id="MUN64907.1"/>
    </source>
</evidence>
<feature type="region of interest" description="Disordered" evidence="1">
    <location>
        <begin position="1"/>
        <end position="20"/>
    </location>
</feature>